<name>A0ABT2MRW5_9CYAN</name>
<evidence type="ECO:0000313" key="3">
    <source>
        <dbReference type="Proteomes" id="UP001525890"/>
    </source>
</evidence>
<feature type="domain" description="EAL" evidence="1">
    <location>
        <begin position="93"/>
        <end position="349"/>
    </location>
</feature>
<keyword evidence="3" id="KW-1185">Reference proteome</keyword>
<protein>
    <submittedName>
        <fullName evidence="2">EAL domain-containing protein</fullName>
    </submittedName>
</protein>
<accession>A0ABT2MRW5</accession>
<dbReference type="Gene3D" id="3.20.20.450">
    <property type="entry name" value="EAL domain"/>
    <property type="match status" value="1"/>
</dbReference>
<dbReference type="SMART" id="SM00052">
    <property type="entry name" value="EAL"/>
    <property type="match status" value="1"/>
</dbReference>
<dbReference type="PROSITE" id="PS50883">
    <property type="entry name" value="EAL"/>
    <property type="match status" value="1"/>
</dbReference>
<dbReference type="InterPro" id="IPR001633">
    <property type="entry name" value="EAL_dom"/>
</dbReference>
<comment type="caution">
    <text evidence="2">The sequence shown here is derived from an EMBL/GenBank/DDBJ whole genome shotgun (WGS) entry which is preliminary data.</text>
</comment>
<dbReference type="CDD" id="cd01948">
    <property type="entry name" value="EAL"/>
    <property type="match status" value="1"/>
</dbReference>
<dbReference type="EMBL" id="JAMXFF010000019">
    <property type="protein sequence ID" value="MCT7967413.1"/>
    <property type="molecule type" value="Genomic_DNA"/>
</dbReference>
<dbReference type="InterPro" id="IPR035919">
    <property type="entry name" value="EAL_sf"/>
</dbReference>
<dbReference type="Pfam" id="PF00563">
    <property type="entry name" value="EAL"/>
    <property type="match status" value="1"/>
</dbReference>
<dbReference type="PANTHER" id="PTHR33121">
    <property type="entry name" value="CYCLIC DI-GMP PHOSPHODIESTERASE PDEF"/>
    <property type="match status" value="1"/>
</dbReference>
<reference evidence="2 3" key="1">
    <citation type="journal article" date="2022" name="Front. Microbiol.">
        <title>High genomic differentiation and limited gene flow indicate recent cryptic speciation within the genus Laspinema (cyanobacteria).</title>
        <authorList>
            <person name="Stanojkovic A."/>
            <person name="Skoupy S."/>
            <person name="Skaloud P."/>
            <person name="Dvorak P."/>
        </authorList>
    </citation>
    <scope>NUCLEOTIDE SEQUENCE [LARGE SCALE GENOMIC DNA]</scope>
    <source>
        <strain evidence="2 3">D2a</strain>
    </source>
</reference>
<proteinExistence type="predicted"/>
<evidence type="ECO:0000313" key="2">
    <source>
        <dbReference type="EMBL" id="MCT7967413.1"/>
    </source>
</evidence>
<gene>
    <name evidence="2" type="ORF">NG799_13820</name>
</gene>
<dbReference type="SUPFAM" id="SSF141868">
    <property type="entry name" value="EAL domain-like"/>
    <property type="match status" value="1"/>
</dbReference>
<dbReference type="RefSeq" id="WP_368006999.1">
    <property type="nucleotide sequence ID" value="NZ_JAMXFF010000019.1"/>
</dbReference>
<evidence type="ECO:0000259" key="1">
    <source>
        <dbReference type="PROSITE" id="PS50883"/>
    </source>
</evidence>
<dbReference type="InterPro" id="IPR050706">
    <property type="entry name" value="Cyclic-di-GMP_PDE-like"/>
</dbReference>
<sequence length="355" mass="40087">MCSMTLLSERPKLLIQPNDPDTRTCLTNLGFQPVPAVPLLLYRIVTKSQLKEIFWQLSNQLGEMAQSASRFCITQISLDSTNLLLEFLKAQPLISVTNSIKYAWFLRLLLQQGLFFKYQPIFCLKSGQITAYECLARALGDRGQCYSGGMLIEAAIATDLSKEFDELARTTCIESIAEVKSDRQFFVNLLPNAIIQNPESLEQNLQQIIDLGLRPEQVIFELTEVEVLAQTEKLPQLIEQMRAWGFGIAVDDLCGCVSVDHYAMELRPDIVKLDRRLVQGCSQFTLKQTLIKSLLESAHSEGILVLAEGLETIQDIQFCQELGVDFGQGFGLARPEAHLQQQRFERWDLMMSKAS</sequence>
<dbReference type="Proteomes" id="UP001525890">
    <property type="component" value="Unassembled WGS sequence"/>
</dbReference>
<dbReference type="PANTHER" id="PTHR33121:SF76">
    <property type="entry name" value="SIGNALING PROTEIN"/>
    <property type="match status" value="1"/>
</dbReference>
<organism evidence="2 3">
    <name type="scientific">Laspinema palackyanum D2a</name>
    <dbReference type="NCBI Taxonomy" id="2953684"/>
    <lineage>
        <taxon>Bacteria</taxon>
        <taxon>Bacillati</taxon>
        <taxon>Cyanobacteriota</taxon>
        <taxon>Cyanophyceae</taxon>
        <taxon>Oscillatoriophycideae</taxon>
        <taxon>Oscillatoriales</taxon>
        <taxon>Laspinemataceae</taxon>
        <taxon>Laspinema</taxon>
        <taxon>Laspinema palackyanum</taxon>
    </lineage>
</organism>